<keyword evidence="2" id="KW-1185">Reference proteome</keyword>
<evidence type="ECO:0008006" key="3">
    <source>
        <dbReference type="Google" id="ProtNLM"/>
    </source>
</evidence>
<accession>A0A402B6T8</accession>
<name>A0A402B6T8_9CHLR</name>
<dbReference type="EMBL" id="BIFT01000001">
    <property type="protein sequence ID" value="GCE27064.1"/>
    <property type="molecule type" value="Genomic_DNA"/>
</dbReference>
<evidence type="ECO:0000313" key="2">
    <source>
        <dbReference type="Proteomes" id="UP000287171"/>
    </source>
</evidence>
<evidence type="ECO:0000313" key="1">
    <source>
        <dbReference type="EMBL" id="GCE27064.1"/>
    </source>
</evidence>
<dbReference type="RefSeq" id="WP_126627448.1">
    <property type="nucleotide sequence ID" value="NZ_BIFT01000001.1"/>
</dbReference>
<sequence length="117" mass="13667">MKNRHLYPANWEELAWDCKERAGWCCEHCGIAHGELAVSERTGVVYTVYLAAAHLDHDPWNPEPRLAALCPSCHGRYDYSWQERQRWLELEVYRHRLSVEAYQGDRSDDWTEGGAYG</sequence>
<dbReference type="AlphaFoldDB" id="A0A402B6T8"/>
<protein>
    <recommendedName>
        <fullName evidence="3">HNH endonuclease</fullName>
    </recommendedName>
</protein>
<comment type="caution">
    <text evidence="1">The sequence shown here is derived from an EMBL/GenBank/DDBJ whole genome shotgun (WGS) entry which is preliminary data.</text>
</comment>
<dbReference type="OrthoDB" id="161705at2"/>
<organism evidence="1 2">
    <name type="scientific">Dictyobacter alpinus</name>
    <dbReference type="NCBI Taxonomy" id="2014873"/>
    <lineage>
        <taxon>Bacteria</taxon>
        <taxon>Bacillati</taxon>
        <taxon>Chloroflexota</taxon>
        <taxon>Ktedonobacteria</taxon>
        <taxon>Ktedonobacterales</taxon>
        <taxon>Dictyobacteraceae</taxon>
        <taxon>Dictyobacter</taxon>
    </lineage>
</organism>
<gene>
    <name evidence="1" type="ORF">KDA_25480</name>
</gene>
<reference evidence="2" key="1">
    <citation type="submission" date="2018-12" db="EMBL/GenBank/DDBJ databases">
        <title>Tengunoibacter tsumagoiensis gen. nov., sp. nov., Dictyobacter kobayashii sp. nov., D. alpinus sp. nov., and D. joshuensis sp. nov. and description of Dictyobacteraceae fam. nov. within the order Ktedonobacterales isolated from Tengu-no-mugimeshi.</title>
        <authorList>
            <person name="Wang C.M."/>
            <person name="Zheng Y."/>
            <person name="Sakai Y."/>
            <person name="Toyoda A."/>
            <person name="Minakuchi Y."/>
            <person name="Abe K."/>
            <person name="Yokota A."/>
            <person name="Yabe S."/>
        </authorList>
    </citation>
    <scope>NUCLEOTIDE SEQUENCE [LARGE SCALE GENOMIC DNA]</scope>
    <source>
        <strain evidence="2">Uno16</strain>
    </source>
</reference>
<dbReference type="Proteomes" id="UP000287171">
    <property type="component" value="Unassembled WGS sequence"/>
</dbReference>
<proteinExistence type="predicted"/>